<reference evidence="1 2" key="1">
    <citation type="journal article" date="2023" name="Nucleic Acids Res.">
        <title>The hologenome of Daphnia magna reveals possible DNA methylation and microbiome-mediated evolution of the host genome.</title>
        <authorList>
            <person name="Chaturvedi A."/>
            <person name="Li X."/>
            <person name="Dhandapani V."/>
            <person name="Marshall H."/>
            <person name="Kissane S."/>
            <person name="Cuenca-Cambronero M."/>
            <person name="Asole G."/>
            <person name="Calvet F."/>
            <person name="Ruiz-Romero M."/>
            <person name="Marangio P."/>
            <person name="Guigo R."/>
            <person name="Rago D."/>
            <person name="Mirbahai L."/>
            <person name="Eastwood N."/>
            <person name="Colbourne J.K."/>
            <person name="Zhou J."/>
            <person name="Mallon E."/>
            <person name="Orsini L."/>
        </authorList>
    </citation>
    <scope>NUCLEOTIDE SEQUENCE [LARGE SCALE GENOMIC DNA]</scope>
    <source>
        <strain evidence="1">LRV0_1</strain>
    </source>
</reference>
<keyword evidence="2" id="KW-1185">Reference proteome</keyword>
<name>A0ABR0AHV3_9CRUS</name>
<organism evidence="1 2">
    <name type="scientific">Daphnia magna</name>
    <dbReference type="NCBI Taxonomy" id="35525"/>
    <lineage>
        <taxon>Eukaryota</taxon>
        <taxon>Metazoa</taxon>
        <taxon>Ecdysozoa</taxon>
        <taxon>Arthropoda</taxon>
        <taxon>Crustacea</taxon>
        <taxon>Branchiopoda</taxon>
        <taxon>Diplostraca</taxon>
        <taxon>Cladocera</taxon>
        <taxon>Anomopoda</taxon>
        <taxon>Daphniidae</taxon>
        <taxon>Daphnia</taxon>
    </lineage>
</organism>
<protein>
    <submittedName>
        <fullName evidence="1">Uncharacterized protein</fullName>
    </submittedName>
</protein>
<comment type="caution">
    <text evidence="1">The sequence shown here is derived from an EMBL/GenBank/DDBJ whole genome shotgun (WGS) entry which is preliminary data.</text>
</comment>
<gene>
    <name evidence="1" type="ORF">OUZ56_010108</name>
</gene>
<proteinExistence type="predicted"/>
<evidence type="ECO:0000313" key="1">
    <source>
        <dbReference type="EMBL" id="KAK4024686.1"/>
    </source>
</evidence>
<sequence>MSGVEENNCYKNEEIPSSNVASVNDLQETKLDLFEEFHFESQLTADLPTVSSRVECHPKACLQDHLRILSLTTECSIEEIKSAAKCF</sequence>
<accession>A0ABR0AHV3</accession>
<dbReference type="EMBL" id="JAOYFB010000037">
    <property type="protein sequence ID" value="KAK4024686.1"/>
    <property type="molecule type" value="Genomic_DNA"/>
</dbReference>
<evidence type="ECO:0000313" key="2">
    <source>
        <dbReference type="Proteomes" id="UP001234178"/>
    </source>
</evidence>
<dbReference type="Proteomes" id="UP001234178">
    <property type="component" value="Unassembled WGS sequence"/>
</dbReference>